<proteinExistence type="predicted"/>
<sequence length="184" mass="19057">MDRISGLMPQIGWSPLMVAATPKKAPATTVEPAEKPADAGGGRGANVDTQTPGDHARQVRTLEALVALRKTDAEEKGAGEPPDGAAGASPEAPPDPDAPTGPPPTFDVTPLEAQAAALREAPDLIASPEPVEAREESGRSEPETDAPEPAPENADAPPENRNGASREDWPRVAAYVTPKVDVTR</sequence>
<reference evidence="2 3" key="2">
    <citation type="journal article" date="2015" name="Antonie Van Leeuwenhoek">
        <title>Thioclava indica sp. nov., isolated from surface seawater of the Indian Ocean.</title>
        <authorList>
            <person name="Liu Y."/>
            <person name="Lai Q."/>
            <person name="Du J."/>
            <person name="Xu H."/>
            <person name="Jiang L."/>
            <person name="Shao Z."/>
        </authorList>
    </citation>
    <scope>NUCLEOTIDE SEQUENCE [LARGE SCALE GENOMIC DNA]</scope>
    <source>
        <strain evidence="2 3">13D2W-2</strain>
    </source>
</reference>
<dbReference type="EMBL" id="AQRC01000003">
    <property type="protein sequence ID" value="KFE35843.1"/>
    <property type="molecule type" value="Genomic_DNA"/>
</dbReference>
<name>A0A085TYP6_9RHOB</name>
<gene>
    <name evidence="2" type="ORF">DW2_04420</name>
</gene>
<dbReference type="Proteomes" id="UP000028607">
    <property type="component" value="Unassembled WGS sequence"/>
</dbReference>
<dbReference type="OrthoDB" id="7691146at2"/>
<evidence type="ECO:0000256" key="1">
    <source>
        <dbReference type="SAM" id="MobiDB-lite"/>
    </source>
</evidence>
<evidence type="ECO:0000313" key="2">
    <source>
        <dbReference type="EMBL" id="KFE35843.1"/>
    </source>
</evidence>
<comment type="caution">
    <text evidence="2">The sequence shown here is derived from an EMBL/GenBank/DDBJ whole genome shotgun (WGS) entry which is preliminary data.</text>
</comment>
<accession>A0A085TYP6</accession>
<reference evidence="3" key="1">
    <citation type="submission" date="2013-04" db="EMBL/GenBank/DDBJ databases">
        <title>Thioclava sp. 13D2W-2 Genome Sequencing.</title>
        <authorList>
            <person name="Lai Q."/>
            <person name="Li G."/>
            <person name="Shao Z."/>
        </authorList>
    </citation>
    <scope>NUCLEOTIDE SEQUENCE [LARGE SCALE GENOMIC DNA]</scope>
    <source>
        <strain evidence="3">13D2W-2</strain>
    </source>
</reference>
<feature type="region of interest" description="Disordered" evidence="1">
    <location>
        <begin position="21"/>
        <end position="184"/>
    </location>
</feature>
<feature type="compositionally biased region" description="Low complexity" evidence="1">
    <location>
        <begin position="21"/>
        <end position="31"/>
    </location>
</feature>
<feature type="compositionally biased region" description="Low complexity" evidence="1">
    <location>
        <begin position="151"/>
        <end position="160"/>
    </location>
</feature>
<feature type="compositionally biased region" description="Pro residues" evidence="1">
    <location>
        <begin position="91"/>
        <end position="105"/>
    </location>
</feature>
<feature type="compositionally biased region" description="Low complexity" evidence="1">
    <location>
        <begin position="79"/>
        <end position="90"/>
    </location>
</feature>
<keyword evidence="3" id="KW-1185">Reference proteome</keyword>
<organism evidence="2 3">
    <name type="scientific">Thioclava atlantica</name>
    <dbReference type="NCBI Taxonomy" id="1317124"/>
    <lineage>
        <taxon>Bacteria</taxon>
        <taxon>Pseudomonadati</taxon>
        <taxon>Pseudomonadota</taxon>
        <taxon>Alphaproteobacteria</taxon>
        <taxon>Rhodobacterales</taxon>
        <taxon>Paracoccaceae</taxon>
        <taxon>Thioclava</taxon>
    </lineage>
</organism>
<dbReference type="AlphaFoldDB" id="A0A085TYP6"/>
<evidence type="ECO:0000313" key="3">
    <source>
        <dbReference type="Proteomes" id="UP000028607"/>
    </source>
</evidence>
<feature type="compositionally biased region" description="Basic and acidic residues" evidence="1">
    <location>
        <begin position="69"/>
        <end position="78"/>
    </location>
</feature>
<dbReference type="RefSeq" id="WP_038144107.1">
    <property type="nucleotide sequence ID" value="NZ_AQRC01000003.1"/>
</dbReference>
<protein>
    <submittedName>
        <fullName evidence="2">Uncharacterized protein</fullName>
    </submittedName>
</protein>
<feature type="compositionally biased region" description="Basic and acidic residues" evidence="1">
    <location>
        <begin position="131"/>
        <end position="142"/>
    </location>
</feature>
<dbReference type="PATRIC" id="fig|1317124.6.peg.893"/>
<dbReference type="eggNOG" id="ENOG502ZWJW">
    <property type="taxonomic scope" value="Bacteria"/>
</dbReference>